<dbReference type="PATRIC" id="fig|1268072.3.peg.2095"/>
<evidence type="ECO:0000256" key="1">
    <source>
        <dbReference type="ARBA" id="ARBA00004651"/>
    </source>
</evidence>
<dbReference type="SUPFAM" id="SSF103481">
    <property type="entry name" value="Multidrug resistance efflux transporter EmrE"/>
    <property type="match status" value="1"/>
</dbReference>
<dbReference type="GO" id="GO:0005886">
    <property type="term" value="C:plasma membrane"/>
    <property type="evidence" value="ECO:0007669"/>
    <property type="project" value="UniProtKB-SubCell"/>
</dbReference>
<evidence type="ECO:0000256" key="2">
    <source>
        <dbReference type="ARBA" id="ARBA00022475"/>
    </source>
</evidence>
<proteinExistence type="inferred from homology"/>
<dbReference type="STRING" id="1268072.PSAB_10000"/>
<feature type="transmembrane region" description="Helical" evidence="7">
    <location>
        <begin position="52"/>
        <end position="70"/>
    </location>
</feature>
<dbReference type="eggNOG" id="COG2076">
    <property type="taxonomic scope" value="Bacteria"/>
</dbReference>
<sequence>MRFISQALFFYGQILNENFKEERAMHKTWITVIVAAIFEVAWVIGMKHADNFLEWIGTVIAIYISFYLMIKAARSLAVGTVYAVFVGLGTTGTVVADILLFDADLSVTKIVLIGLLLIGVIGLKMLSKKKEEVSGI</sequence>
<evidence type="ECO:0000256" key="7">
    <source>
        <dbReference type="SAM" id="Phobius"/>
    </source>
</evidence>
<dbReference type="GO" id="GO:0022857">
    <property type="term" value="F:transmembrane transporter activity"/>
    <property type="evidence" value="ECO:0007669"/>
    <property type="project" value="InterPro"/>
</dbReference>
<feature type="transmembrane region" description="Helical" evidence="7">
    <location>
        <begin position="82"/>
        <end position="101"/>
    </location>
</feature>
<comment type="subcellular location">
    <subcellularLocation>
        <location evidence="1 6">Cell membrane</location>
        <topology evidence="1 6">Multi-pass membrane protein</topology>
    </subcellularLocation>
</comment>
<keyword evidence="9" id="KW-1185">Reference proteome</keyword>
<dbReference type="Gene3D" id="1.10.3730.20">
    <property type="match status" value="1"/>
</dbReference>
<reference evidence="8 9" key="1">
    <citation type="journal article" date="2014" name="PLoS Genet.">
        <title>Comparative Genomic Analysis of N2-Fixing and Non-N2-Fixing Paenibacillus spp.: Organization, Evolution and Expression of the Nitrogen Fixation Genes.</title>
        <authorList>
            <person name="Xie J.B."/>
            <person name="Du Z."/>
            <person name="Bai L."/>
            <person name="Tian C."/>
            <person name="Zhang Y."/>
            <person name="Xie J.Y."/>
            <person name="Wang T."/>
            <person name="Liu X."/>
            <person name="Chen X."/>
            <person name="Cheng Q."/>
            <person name="Chen S."/>
            <person name="Li J."/>
        </authorList>
    </citation>
    <scope>NUCLEOTIDE SEQUENCE [LARGE SCALE GENOMIC DNA]</scope>
    <source>
        <strain evidence="8 9">T27</strain>
    </source>
</reference>
<dbReference type="InterPro" id="IPR045324">
    <property type="entry name" value="Small_multidrug_res"/>
</dbReference>
<accession>X4ZJR2</accession>
<evidence type="ECO:0000256" key="5">
    <source>
        <dbReference type="ARBA" id="ARBA00023136"/>
    </source>
</evidence>
<evidence type="ECO:0000256" key="6">
    <source>
        <dbReference type="RuleBase" id="RU003942"/>
    </source>
</evidence>
<keyword evidence="2" id="KW-1003">Cell membrane</keyword>
<keyword evidence="5 7" id="KW-0472">Membrane</keyword>
<protein>
    <submittedName>
        <fullName evidence="8">Multidrug resistance protein ykkC</fullName>
    </submittedName>
</protein>
<evidence type="ECO:0000313" key="8">
    <source>
        <dbReference type="EMBL" id="AHV96930.1"/>
    </source>
</evidence>
<organism evidence="8 9">
    <name type="scientific">Paenibacillus sabinae T27</name>
    <dbReference type="NCBI Taxonomy" id="1268072"/>
    <lineage>
        <taxon>Bacteria</taxon>
        <taxon>Bacillati</taxon>
        <taxon>Bacillota</taxon>
        <taxon>Bacilli</taxon>
        <taxon>Bacillales</taxon>
        <taxon>Paenibacillaceae</taxon>
        <taxon>Paenibacillus</taxon>
    </lineage>
</organism>
<feature type="transmembrane region" description="Helical" evidence="7">
    <location>
        <begin position="107"/>
        <end position="126"/>
    </location>
</feature>
<dbReference type="PANTHER" id="PTHR30561:SF7">
    <property type="entry name" value="GUANIDINIUM EFFLUX SYSTEM SUBUNIT GDNC-RELATED"/>
    <property type="match status" value="1"/>
</dbReference>
<evidence type="ECO:0000256" key="3">
    <source>
        <dbReference type="ARBA" id="ARBA00022692"/>
    </source>
</evidence>
<dbReference type="InterPro" id="IPR037185">
    <property type="entry name" value="EmrE-like"/>
</dbReference>
<feature type="transmembrane region" description="Helical" evidence="7">
    <location>
        <begin position="28"/>
        <end position="46"/>
    </location>
</feature>
<keyword evidence="3 6" id="KW-0812">Transmembrane</keyword>
<dbReference type="Pfam" id="PF00893">
    <property type="entry name" value="Multi_Drug_Res"/>
    <property type="match status" value="1"/>
</dbReference>
<dbReference type="HOGENOM" id="CLU_133067_1_0_9"/>
<gene>
    <name evidence="8" type="ORF">PSAB_10000</name>
</gene>
<dbReference type="EMBL" id="CP004078">
    <property type="protein sequence ID" value="AHV96930.1"/>
    <property type="molecule type" value="Genomic_DNA"/>
</dbReference>
<evidence type="ECO:0000313" key="9">
    <source>
        <dbReference type="Proteomes" id="UP000019772"/>
    </source>
</evidence>
<name>X4ZJR2_9BACL</name>
<dbReference type="KEGG" id="psab:PSAB_10000"/>
<dbReference type="InterPro" id="IPR000390">
    <property type="entry name" value="Small_drug/metabolite_transptr"/>
</dbReference>
<dbReference type="Proteomes" id="UP000019772">
    <property type="component" value="Chromosome"/>
</dbReference>
<dbReference type="AlphaFoldDB" id="X4ZJR2"/>
<keyword evidence="4 7" id="KW-1133">Transmembrane helix</keyword>
<comment type="similarity">
    <text evidence="6">Belongs to the drug/metabolite transporter (DMT) superfamily. Small multidrug resistance (SMR) (TC 2.A.7.1) family.</text>
</comment>
<evidence type="ECO:0000256" key="4">
    <source>
        <dbReference type="ARBA" id="ARBA00022989"/>
    </source>
</evidence>
<dbReference type="PANTHER" id="PTHR30561">
    <property type="entry name" value="SMR FAMILY PROTON-DEPENDENT DRUG EFFLUX TRANSPORTER SUGE"/>
    <property type="match status" value="1"/>
</dbReference>